<proteinExistence type="predicted"/>
<keyword evidence="2" id="KW-1185">Reference proteome</keyword>
<gene>
    <name evidence="1" type="ORF">Poly41_71170</name>
</gene>
<organism evidence="1 2">
    <name type="scientific">Novipirellula artificiosorum</name>
    <dbReference type="NCBI Taxonomy" id="2528016"/>
    <lineage>
        <taxon>Bacteria</taxon>
        <taxon>Pseudomonadati</taxon>
        <taxon>Planctomycetota</taxon>
        <taxon>Planctomycetia</taxon>
        <taxon>Pirellulales</taxon>
        <taxon>Pirellulaceae</taxon>
        <taxon>Novipirellula</taxon>
    </lineage>
</organism>
<accession>A0A5C6CFP2</accession>
<dbReference type="EMBL" id="SJPV01000045">
    <property type="protein sequence ID" value="TWU22855.1"/>
    <property type="molecule type" value="Genomic_DNA"/>
</dbReference>
<dbReference type="AlphaFoldDB" id="A0A5C6CFP2"/>
<comment type="caution">
    <text evidence="1">The sequence shown here is derived from an EMBL/GenBank/DDBJ whole genome shotgun (WGS) entry which is preliminary data.</text>
</comment>
<evidence type="ECO:0000313" key="2">
    <source>
        <dbReference type="Proteomes" id="UP000319143"/>
    </source>
</evidence>
<reference evidence="1 2" key="1">
    <citation type="submission" date="2019-02" db="EMBL/GenBank/DDBJ databases">
        <title>Deep-cultivation of Planctomycetes and their phenomic and genomic characterization uncovers novel biology.</title>
        <authorList>
            <person name="Wiegand S."/>
            <person name="Jogler M."/>
            <person name="Boedeker C."/>
            <person name="Pinto D."/>
            <person name="Vollmers J."/>
            <person name="Rivas-Marin E."/>
            <person name="Kohn T."/>
            <person name="Peeters S.H."/>
            <person name="Heuer A."/>
            <person name="Rast P."/>
            <person name="Oberbeckmann S."/>
            <person name="Bunk B."/>
            <person name="Jeske O."/>
            <person name="Meyerdierks A."/>
            <person name="Storesund J.E."/>
            <person name="Kallscheuer N."/>
            <person name="Luecker S."/>
            <person name="Lage O.M."/>
            <person name="Pohl T."/>
            <person name="Merkel B.J."/>
            <person name="Hornburger P."/>
            <person name="Mueller R.-W."/>
            <person name="Bruemmer F."/>
            <person name="Labrenz M."/>
            <person name="Spormann A.M."/>
            <person name="Op Den Camp H."/>
            <person name="Overmann J."/>
            <person name="Amann R."/>
            <person name="Jetten M.S.M."/>
            <person name="Mascher T."/>
            <person name="Medema M.H."/>
            <person name="Devos D.P."/>
            <person name="Kaster A.-K."/>
            <person name="Ovreas L."/>
            <person name="Rohde M."/>
            <person name="Galperin M.Y."/>
            <person name="Jogler C."/>
        </authorList>
    </citation>
    <scope>NUCLEOTIDE SEQUENCE [LARGE SCALE GENOMIC DNA]</scope>
    <source>
        <strain evidence="1 2">Poly41</strain>
    </source>
</reference>
<sequence length="77" mass="8751">MHTSRNRGLPDEETALNLLTYSADHTEAAKRIASRALRKWGQRFMFDDVLTMVASCDVFVCSSKYRITVLVMLIVLS</sequence>
<name>A0A5C6CFP2_9BACT</name>
<evidence type="ECO:0000313" key="1">
    <source>
        <dbReference type="EMBL" id="TWU22855.1"/>
    </source>
</evidence>
<dbReference type="Proteomes" id="UP000319143">
    <property type="component" value="Unassembled WGS sequence"/>
</dbReference>
<protein>
    <submittedName>
        <fullName evidence="1">Uncharacterized protein</fullName>
    </submittedName>
</protein>